<dbReference type="AlphaFoldDB" id="A0A2A7MHJ5"/>
<accession>A0A2A7MHJ5</accession>
<organism evidence="2 3">
    <name type="scientific">Clostridium neonatale</name>
    <dbReference type="NCBI Taxonomy" id="137838"/>
    <lineage>
        <taxon>Bacteria</taxon>
        <taxon>Bacillati</taxon>
        <taxon>Bacillota</taxon>
        <taxon>Clostridia</taxon>
        <taxon>Eubacteriales</taxon>
        <taxon>Clostridiaceae</taxon>
        <taxon>Clostridium</taxon>
    </lineage>
</organism>
<feature type="coiled-coil region" evidence="1">
    <location>
        <begin position="247"/>
        <end position="415"/>
    </location>
</feature>
<evidence type="ECO:0000313" key="3">
    <source>
        <dbReference type="Proteomes" id="UP000220840"/>
    </source>
</evidence>
<evidence type="ECO:0000256" key="1">
    <source>
        <dbReference type="SAM" id="Coils"/>
    </source>
</evidence>
<name>A0A2A7MHJ5_9CLOT</name>
<proteinExistence type="predicted"/>
<evidence type="ECO:0000313" key="2">
    <source>
        <dbReference type="EMBL" id="PEG31185.1"/>
    </source>
</evidence>
<comment type="caution">
    <text evidence="2">The sequence shown here is derived from an EMBL/GenBank/DDBJ whole genome shotgun (WGS) entry which is preliminary data.</text>
</comment>
<dbReference type="RefSeq" id="WP_058295343.1">
    <property type="nucleotide sequence ID" value="NZ_CAMTCK010000113.1"/>
</dbReference>
<dbReference type="OrthoDB" id="1885173at2"/>
<dbReference type="Proteomes" id="UP000220840">
    <property type="component" value="Unassembled WGS sequence"/>
</dbReference>
<dbReference type="STRING" id="137838.GCA_001458595_02572"/>
<feature type="coiled-coil region" evidence="1">
    <location>
        <begin position="72"/>
        <end position="104"/>
    </location>
</feature>
<protein>
    <submittedName>
        <fullName evidence="2">Uncharacterized protein</fullName>
    </submittedName>
</protein>
<sequence length="512" mass="60516">MPNIFDGINKLSDNELIEQIALLETINMYNLSKPIAQKAIKKAVNIINFLGNKIGKDPNIKEPEVKEIWILLEEKTNELKEYTREELNERLKEILIEKSKNKSDEPSEDEISVKVIEEAAKLYKINDNLTPAKKADLTYLNYSKKNDENEEKHLKGENIQEVEYVIVGEENNQYLEFEEENEFKKVIEEDKISILNSMKNLDKDMLAKIVWIAVKSYGKLFTPKNEDMPSFVNGEEKEAIIKNDEAFRSLKDNLLKTENEVKKCINDIEKNENDLNKENKNLNSKIKIIKNSEKDIIDLENLKKSLEEEKKLKCEKLQIFEEQRKNLNLEELNLLMEEYEKVKLEVFDITNEINNIIHEITYKNELRNNTLEEINEKEELLKKLSIEKEKLAKEKEKLQEIFLSKKEEANQIESEKRCEIFSRWKDTFDRFIIEDTDIENIVDFSIDELIEIEKCLYELHFTHDPEALSIGLVKEGREKYDYFEAVSDKGFNFEVWYKVLENKKIHIISIHC</sequence>
<reference evidence="2 3" key="1">
    <citation type="submission" date="2017-10" db="EMBL/GenBank/DDBJ databases">
        <title>Effective Description of Clostridium neonatale sp. nov. linked to necrotizing enterocolitis in neonates and a clarification of species assignable to the genus Clostridium (Prazmowski 1880) emend. Lawson and Rainey 2016.</title>
        <authorList>
            <person name="Bernard K."/>
            <person name="Burdz T."/>
            <person name="Wiebe D."/>
            <person name="Balcewich B."/>
            <person name="Alfa M."/>
            <person name="Bernier A.-M."/>
        </authorList>
    </citation>
    <scope>NUCLEOTIDE SEQUENCE [LARGE SCALE GENOMIC DNA]</scope>
    <source>
        <strain evidence="2 3">LCDC99A005</strain>
    </source>
</reference>
<keyword evidence="3" id="KW-1185">Reference proteome</keyword>
<keyword evidence="1" id="KW-0175">Coiled coil</keyword>
<gene>
    <name evidence="2" type="ORF">CQ394_05520</name>
</gene>
<dbReference type="EMBL" id="PDCJ01000001">
    <property type="protein sequence ID" value="PEG31185.1"/>
    <property type="molecule type" value="Genomic_DNA"/>
</dbReference>